<gene>
    <name evidence="19" type="primary">PDIA3</name>
    <name evidence="19" type="ORF">WISP_68721</name>
</gene>
<dbReference type="CDD" id="cd02995">
    <property type="entry name" value="PDI_a_PDI_a'_C"/>
    <property type="match status" value="1"/>
</dbReference>
<keyword evidence="6" id="KW-0677">Repeat</keyword>
<protein>
    <recommendedName>
        <fullName evidence="11">peptidylprolyl isomerase</fullName>
        <ecNumber evidence="11">5.2.1.8</ecNumber>
    </recommendedName>
</protein>
<dbReference type="PROSITE" id="PS00194">
    <property type="entry name" value="THIOREDOXIN_1"/>
    <property type="match status" value="2"/>
</dbReference>
<feature type="repeat" description="TPR" evidence="12">
    <location>
        <begin position="829"/>
        <end position="862"/>
    </location>
</feature>
<keyword evidence="5 16" id="KW-0732">Signal</keyword>
<evidence type="ECO:0000256" key="9">
    <source>
        <dbReference type="ARBA" id="ARBA00023235"/>
    </source>
</evidence>
<comment type="catalytic activity">
    <reaction evidence="1">
        <text>Catalyzes the rearrangement of -S-S- bonds in proteins.</text>
        <dbReference type="EC" id="5.3.4.1"/>
    </reaction>
</comment>
<dbReference type="InterPro" id="IPR005788">
    <property type="entry name" value="PDI_thioredoxin-like_dom"/>
</dbReference>
<comment type="similarity">
    <text evidence="4 13">Belongs to the protein disulfide isomerase family.</text>
</comment>
<accession>A0ABQ9D815</accession>
<dbReference type="SUPFAM" id="SSF54534">
    <property type="entry name" value="FKBP-like"/>
    <property type="match status" value="1"/>
</dbReference>
<evidence type="ECO:0000256" key="6">
    <source>
        <dbReference type="ARBA" id="ARBA00022737"/>
    </source>
</evidence>
<dbReference type="InterPro" id="IPR041868">
    <property type="entry name" value="PDIA3_PDI_b"/>
</dbReference>
<dbReference type="CDD" id="cd03073">
    <property type="entry name" value="PDI_b'_ERp72_ERp57"/>
    <property type="match status" value="1"/>
</dbReference>
<evidence type="ECO:0000259" key="17">
    <source>
        <dbReference type="PROSITE" id="PS50059"/>
    </source>
</evidence>
<dbReference type="PROSITE" id="PS51352">
    <property type="entry name" value="THIOREDOXIN_2"/>
    <property type="match status" value="2"/>
</dbReference>
<dbReference type="Proteomes" id="UP001145742">
    <property type="component" value="Unassembled WGS sequence"/>
</dbReference>
<dbReference type="Gene3D" id="3.10.50.40">
    <property type="match status" value="1"/>
</dbReference>
<dbReference type="Gene3D" id="3.40.30.10">
    <property type="entry name" value="Glutaredoxin"/>
    <property type="match status" value="4"/>
</dbReference>
<dbReference type="EC" id="5.2.1.8" evidence="11"/>
<dbReference type="InterPro" id="IPR001179">
    <property type="entry name" value="PPIase_FKBP_dom"/>
</dbReference>
<evidence type="ECO:0000256" key="1">
    <source>
        <dbReference type="ARBA" id="ARBA00001182"/>
    </source>
</evidence>
<dbReference type="Pfam" id="PF14559">
    <property type="entry name" value="TPR_19"/>
    <property type="match status" value="1"/>
</dbReference>
<dbReference type="SUPFAM" id="SSF52833">
    <property type="entry name" value="Thioredoxin-like"/>
    <property type="match status" value="4"/>
</dbReference>
<dbReference type="PANTHER" id="PTHR18929">
    <property type="entry name" value="PROTEIN DISULFIDE ISOMERASE"/>
    <property type="match status" value="1"/>
</dbReference>
<evidence type="ECO:0000256" key="14">
    <source>
        <dbReference type="SAM" id="Coils"/>
    </source>
</evidence>
<dbReference type="InterPro" id="IPR017937">
    <property type="entry name" value="Thioredoxin_CS"/>
</dbReference>
<evidence type="ECO:0000256" key="8">
    <source>
        <dbReference type="ARBA" id="ARBA00023157"/>
    </source>
</evidence>
<proteinExistence type="inferred from homology"/>
<feature type="chain" id="PRO_5046931020" description="peptidylprolyl isomerase" evidence="16">
    <location>
        <begin position="28"/>
        <end position="916"/>
    </location>
</feature>
<dbReference type="Pfam" id="PF13848">
    <property type="entry name" value="Thioredoxin_6"/>
    <property type="match status" value="1"/>
</dbReference>
<dbReference type="PRINTS" id="PR00421">
    <property type="entry name" value="THIOREDOXIN"/>
</dbReference>
<keyword evidence="11" id="KW-0697">Rotamase</keyword>
<keyword evidence="9 11" id="KW-0413">Isomerase</keyword>
<evidence type="ECO:0000256" key="4">
    <source>
        <dbReference type="ARBA" id="ARBA00006347"/>
    </source>
</evidence>
<keyword evidence="7" id="KW-0256">Endoplasmic reticulum</keyword>
<evidence type="ECO:0000256" key="2">
    <source>
        <dbReference type="ARBA" id="ARBA00004223"/>
    </source>
</evidence>
<dbReference type="Pfam" id="PF00085">
    <property type="entry name" value="Thioredoxin"/>
    <property type="match status" value="2"/>
</dbReference>
<keyword evidence="14" id="KW-0175">Coiled coil</keyword>
<evidence type="ECO:0000313" key="19">
    <source>
        <dbReference type="EMBL" id="KAJ7416751.1"/>
    </source>
</evidence>
<evidence type="ECO:0000256" key="10">
    <source>
        <dbReference type="ARBA" id="ARBA00023284"/>
    </source>
</evidence>
<dbReference type="InterPro" id="IPR036249">
    <property type="entry name" value="Thioredoxin-like_sf"/>
</dbReference>
<dbReference type="Gene3D" id="1.25.40.10">
    <property type="entry name" value="Tetratricopeptide repeat domain"/>
    <property type="match status" value="1"/>
</dbReference>
<dbReference type="InterPro" id="IPR013766">
    <property type="entry name" value="Thioredoxin_domain"/>
</dbReference>
<keyword evidence="8" id="KW-1015">Disulfide bond</keyword>
<evidence type="ECO:0000256" key="13">
    <source>
        <dbReference type="RuleBase" id="RU004208"/>
    </source>
</evidence>
<dbReference type="InterPro" id="IPR019734">
    <property type="entry name" value="TPR_rpt"/>
</dbReference>
<evidence type="ECO:0000256" key="3">
    <source>
        <dbReference type="ARBA" id="ARBA00004319"/>
    </source>
</evidence>
<comment type="subcellular location">
    <subcellularLocation>
        <location evidence="3">Endoplasmic reticulum lumen</location>
    </subcellularLocation>
    <subcellularLocation>
        <location evidence="2">Melanosome</location>
    </subcellularLocation>
</comment>
<feature type="region of interest" description="Disordered" evidence="15">
    <location>
        <begin position="871"/>
        <end position="897"/>
    </location>
</feature>
<dbReference type="NCBIfam" id="TIGR01126">
    <property type="entry name" value="pdi_dom"/>
    <property type="match status" value="1"/>
</dbReference>
<comment type="catalytic activity">
    <reaction evidence="11">
        <text>[protein]-peptidylproline (omega=180) = [protein]-peptidylproline (omega=0)</text>
        <dbReference type="Rhea" id="RHEA:16237"/>
        <dbReference type="Rhea" id="RHEA-COMP:10747"/>
        <dbReference type="Rhea" id="RHEA-COMP:10748"/>
        <dbReference type="ChEBI" id="CHEBI:83833"/>
        <dbReference type="ChEBI" id="CHEBI:83834"/>
        <dbReference type="EC" id="5.2.1.8"/>
    </reaction>
</comment>
<feature type="signal peptide" evidence="16">
    <location>
        <begin position="1"/>
        <end position="27"/>
    </location>
</feature>
<dbReference type="CDD" id="cd03069">
    <property type="entry name" value="PDI_b_ERp57"/>
    <property type="match status" value="1"/>
</dbReference>
<dbReference type="InterPro" id="IPR046357">
    <property type="entry name" value="PPIase_dom_sf"/>
</dbReference>
<feature type="domain" description="PPIase FKBP-type" evidence="17">
    <location>
        <begin position="643"/>
        <end position="727"/>
    </location>
</feature>
<organism evidence="19 20">
    <name type="scientific">Willisornis vidua</name>
    <name type="common">Xingu scale-backed antbird</name>
    <dbReference type="NCBI Taxonomy" id="1566151"/>
    <lineage>
        <taxon>Eukaryota</taxon>
        <taxon>Metazoa</taxon>
        <taxon>Chordata</taxon>
        <taxon>Craniata</taxon>
        <taxon>Vertebrata</taxon>
        <taxon>Euteleostomi</taxon>
        <taxon>Archelosauria</taxon>
        <taxon>Archosauria</taxon>
        <taxon>Dinosauria</taxon>
        <taxon>Saurischia</taxon>
        <taxon>Theropoda</taxon>
        <taxon>Coelurosauria</taxon>
        <taxon>Aves</taxon>
        <taxon>Neognathae</taxon>
        <taxon>Neoaves</taxon>
        <taxon>Telluraves</taxon>
        <taxon>Australaves</taxon>
        <taxon>Passeriformes</taxon>
        <taxon>Thamnophilidae</taxon>
        <taxon>Willisornis</taxon>
    </lineage>
</organism>
<evidence type="ECO:0000256" key="5">
    <source>
        <dbReference type="ARBA" id="ARBA00022729"/>
    </source>
</evidence>
<evidence type="ECO:0000256" key="12">
    <source>
        <dbReference type="PROSITE-ProRule" id="PRU00339"/>
    </source>
</evidence>
<evidence type="ECO:0000256" key="7">
    <source>
        <dbReference type="ARBA" id="ARBA00022824"/>
    </source>
</evidence>
<keyword evidence="12" id="KW-0802">TPR repeat</keyword>
<evidence type="ECO:0000256" key="11">
    <source>
        <dbReference type="PROSITE-ProRule" id="PRU00277"/>
    </source>
</evidence>
<name>A0ABQ9D815_9PASS</name>
<feature type="region of interest" description="Disordered" evidence="15">
    <location>
        <begin position="535"/>
        <end position="570"/>
    </location>
</feature>
<feature type="domain" description="Thioredoxin" evidence="18">
    <location>
        <begin position="12"/>
        <end position="134"/>
    </location>
</feature>
<dbReference type="EMBL" id="WHWB01033807">
    <property type="protein sequence ID" value="KAJ7416751.1"/>
    <property type="molecule type" value="Genomic_DNA"/>
</dbReference>
<feature type="coiled-coil region" evidence="14">
    <location>
        <begin position="787"/>
        <end position="821"/>
    </location>
</feature>
<sequence length="916" mass="101044">MSAPRPPPRALPAALLLLPLLSLGARSSDVVELSDADFESGLAERPGLVLVEFFAPWCGHCKRLAPEYESAATRLKGIVPLVKVDCTANSNTCNKYGVSGYPTLKIFRDGEEAGTYDGPRTADGIVSHLKKQAGPASVALSSVAEFEKFIGDKDASVVGFFGDASGDAYSEFMKAANSLRDNYRFAHTSEEQLVQQYEEDGEGIVLFRPPRLSNKFEESSIKYPEDKITSGKIKKFIQENMVVVSANASLVDSFGICPHMTEDNKDLIQGKDLLVAYYDVDYEKNAKGSNYWRNRVMMVAKKFLDAGHKLFYAVASRKTFGHELSEFGLDSSVGEAPVVAIRTAKGDKYVMQEEFSRDGKALERFLQDYFDGNLKKYLKSEPIPESNDGPVKVWEAQAWVECVEHVMSCQSLIPDLEGTNWCDQTLQVVVAENFDEIVNAEDKDVLIEFYAPWCGHCKNLEPKYKELGEKLSKDPNIVIAKMDATANDVPSPYEVRGFPTIYFAPAGKKQSPKKYEGGREVSDFISYLKREATNTPMLQEEDKSKKSKKKVKEDLETGAGRRPRGPGRDRRVRFRLPHTAIALPSVREEERLFYRRLEALAVPGPGGFGPLFAANGWSDLTEDRLLRKRVVRDGPGGPRPRPGQEVSVKVLGALEDGGLVERDPRLTFVPGHGDVVQALELGVPTMQPGEVSFFLAACRYAYGLPGREPDVPPEAPLLFEVTLLEVRDGLDPQPLPPAARLRLGSQRRERGNFHFARGDFAAALRSYRLALHALDGPATAPPGPEEEEELQEQRVKCLNNCAAAELKLGRAEEALAACEAALRISPDNGRALLRRGQLLAEQGRDAEAARVLRRALQLDPASKVIHAELSRLAKRQSPPSSAASRDPRHDPTAPPSLECVSQLGWADTCPAPSWCE</sequence>
<dbReference type="Pfam" id="PF00254">
    <property type="entry name" value="FKBP_C"/>
    <property type="match status" value="1"/>
</dbReference>
<dbReference type="SUPFAM" id="SSF48452">
    <property type="entry name" value="TPR-like"/>
    <property type="match status" value="1"/>
</dbReference>
<dbReference type="SMART" id="SM00028">
    <property type="entry name" value="TPR"/>
    <property type="match status" value="3"/>
</dbReference>
<keyword evidence="20" id="KW-1185">Reference proteome</keyword>
<dbReference type="InterPro" id="IPR011990">
    <property type="entry name" value="TPR-like_helical_dom_sf"/>
</dbReference>
<comment type="caution">
    <text evidence="19">The sequence shown here is derived from an EMBL/GenBank/DDBJ whole genome shotgun (WGS) entry which is preliminary data.</text>
</comment>
<evidence type="ECO:0000256" key="15">
    <source>
        <dbReference type="SAM" id="MobiDB-lite"/>
    </source>
</evidence>
<dbReference type="PROSITE" id="PS50005">
    <property type="entry name" value="TPR"/>
    <property type="match status" value="1"/>
</dbReference>
<evidence type="ECO:0000259" key="18">
    <source>
        <dbReference type="PROSITE" id="PS51352"/>
    </source>
</evidence>
<dbReference type="PANTHER" id="PTHR18929:SF132">
    <property type="entry name" value="PROTEIN DISULFIDE-ISOMERASE A3"/>
    <property type="match status" value="1"/>
</dbReference>
<dbReference type="PROSITE" id="PS50059">
    <property type="entry name" value="FKBP_PPIASE"/>
    <property type="match status" value="1"/>
</dbReference>
<reference evidence="19" key="1">
    <citation type="submission" date="2019-10" db="EMBL/GenBank/DDBJ databases">
        <authorList>
            <person name="Soares A.E.R."/>
            <person name="Aleixo A."/>
            <person name="Schneider P."/>
            <person name="Miyaki C.Y."/>
            <person name="Schneider M.P."/>
            <person name="Mello C."/>
            <person name="Vasconcelos A.T.R."/>
        </authorList>
    </citation>
    <scope>NUCLEOTIDE SEQUENCE</scope>
    <source>
        <tissue evidence="19">Muscle</tissue>
    </source>
</reference>
<keyword evidence="10" id="KW-0676">Redox-active center</keyword>
<feature type="domain" description="Thioredoxin" evidence="18">
    <location>
        <begin position="407"/>
        <end position="533"/>
    </location>
</feature>
<evidence type="ECO:0000313" key="20">
    <source>
        <dbReference type="Proteomes" id="UP001145742"/>
    </source>
</evidence>
<evidence type="ECO:0000256" key="16">
    <source>
        <dbReference type="SAM" id="SignalP"/>
    </source>
</evidence>
<feature type="compositionally biased region" description="Basic residues" evidence="15">
    <location>
        <begin position="561"/>
        <end position="570"/>
    </location>
</feature>